<name>A0A2V1ISQ7_9BACT</name>
<dbReference type="Proteomes" id="UP000244925">
    <property type="component" value="Unassembled WGS sequence"/>
</dbReference>
<feature type="domain" description="DUF4934" evidence="1">
    <location>
        <begin position="42"/>
        <end position="149"/>
    </location>
</feature>
<dbReference type="EMBL" id="PUBV01000010">
    <property type="protein sequence ID" value="PWB07748.1"/>
    <property type="molecule type" value="Genomic_DNA"/>
</dbReference>
<dbReference type="RefSeq" id="WP_107035894.1">
    <property type="nucleotide sequence ID" value="NZ_PUBV01000010.1"/>
</dbReference>
<evidence type="ECO:0000259" key="1">
    <source>
        <dbReference type="Pfam" id="PF16288"/>
    </source>
</evidence>
<keyword evidence="3" id="KW-1185">Reference proteome</keyword>
<dbReference type="Pfam" id="PF16288">
    <property type="entry name" value="DUF4934"/>
    <property type="match status" value="1"/>
</dbReference>
<sequence length="423" mass="45223">MKHLLYAAAAAVAVAASSCSGNDDAVMGRIDVASAISSPSELKVSEIGKAIRYVPLATGDSFLVANRWKLRVVGDRAVVCNTGSSAAGAGSSVLAFDLADGRFLNHIGHAGQDPEAYRRPEFVTDSKGHTLFFRGVGDSLVRYDVDGRFLGAAPTSFPAAGQLPAAVVDTMRVYALTGFMEVPYLSAVFVGPSGVVADSLPIVRRAAADDPVDLGSIGGITVMKTPGLMRNSQQGLSGLKMDARPASYRSDDAPLWYTPEGDIHAMLAFSDTIFSVGCGREPRPVMVMDFGDRAYTAADNGRRDISDDDLIVSDIIESSDKLFLGVRKGWRTDDDERNFIGYYDKVSGTTRMTRAADGFVDDLTGFMPFYPVVAAPDGSLIGILTQEDILKWIEEHPDATVPQQLQAVADSEEEPNPVLVILK</sequence>
<gene>
    <name evidence="2" type="ORF">C5O25_06325</name>
</gene>
<protein>
    <submittedName>
        <fullName evidence="2">DUF4934 domain-containing protein</fullName>
    </submittedName>
</protein>
<comment type="caution">
    <text evidence="2">The sequence shown here is derived from an EMBL/GenBank/DDBJ whole genome shotgun (WGS) entry which is preliminary data.</text>
</comment>
<dbReference type="AlphaFoldDB" id="A0A2V1ISQ7"/>
<proteinExistence type="predicted"/>
<organism evidence="2 3">
    <name type="scientific">Paramuribaculum intestinale</name>
    <dbReference type="NCBI Taxonomy" id="2094151"/>
    <lineage>
        <taxon>Bacteria</taxon>
        <taxon>Pseudomonadati</taxon>
        <taxon>Bacteroidota</taxon>
        <taxon>Bacteroidia</taxon>
        <taxon>Bacteroidales</taxon>
        <taxon>Muribaculaceae</taxon>
        <taxon>Paramuribaculum</taxon>
    </lineage>
</organism>
<evidence type="ECO:0000313" key="3">
    <source>
        <dbReference type="Proteomes" id="UP000244925"/>
    </source>
</evidence>
<dbReference type="PROSITE" id="PS51257">
    <property type="entry name" value="PROKAR_LIPOPROTEIN"/>
    <property type="match status" value="1"/>
</dbReference>
<accession>A0A2V1ISQ7</accession>
<evidence type="ECO:0000313" key="2">
    <source>
        <dbReference type="EMBL" id="PWB07748.1"/>
    </source>
</evidence>
<dbReference type="InterPro" id="IPR032558">
    <property type="entry name" value="DUF4934"/>
</dbReference>
<reference evidence="3" key="1">
    <citation type="submission" date="2018-02" db="EMBL/GenBank/DDBJ databases">
        <authorList>
            <person name="Clavel T."/>
            <person name="Strowig T."/>
        </authorList>
    </citation>
    <scope>NUCLEOTIDE SEQUENCE [LARGE SCALE GENOMIC DNA]</scope>
    <source>
        <strain evidence="3">DSM 100764</strain>
    </source>
</reference>